<evidence type="ECO:0000256" key="9">
    <source>
        <dbReference type="ARBA" id="ARBA00049563"/>
    </source>
</evidence>
<feature type="binding site" evidence="10">
    <location>
        <begin position="12"/>
        <end position="17"/>
    </location>
    <ligand>
        <name>substrate</name>
    </ligand>
</feature>
<comment type="caution">
    <text evidence="14">The sequence shown here is derived from an EMBL/GenBank/DDBJ whole genome shotgun (WGS) entry which is preliminary data.</text>
</comment>
<evidence type="ECO:0000256" key="7">
    <source>
        <dbReference type="ARBA" id="ARBA00022840"/>
    </source>
</evidence>
<comment type="cofactor">
    <cofactor evidence="1 10">
        <name>Mg(2+)</name>
        <dbReference type="ChEBI" id="CHEBI:18420"/>
    </cofactor>
</comment>
<dbReference type="EMBL" id="PFEK01000010">
    <property type="protein sequence ID" value="PJE67757.1"/>
    <property type="molecule type" value="Genomic_DNA"/>
</dbReference>
<evidence type="ECO:0000313" key="14">
    <source>
        <dbReference type="EMBL" id="PJE67757.1"/>
    </source>
</evidence>
<organism evidence="14 15">
    <name type="scientific">Candidatus Shapirobacteria bacterium CG10_big_fil_rev_8_21_14_0_10_40_9</name>
    <dbReference type="NCBI Taxonomy" id="1974888"/>
    <lineage>
        <taxon>Bacteria</taxon>
        <taxon>Candidatus Shapironibacteriota</taxon>
    </lineage>
</organism>
<evidence type="ECO:0000256" key="4">
    <source>
        <dbReference type="ARBA" id="ARBA00022679"/>
    </source>
</evidence>
<dbReference type="SUPFAM" id="SSF52540">
    <property type="entry name" value="P-loop containing nucleoside triphosphate hydrolases"/>
    <property type="match status" value="1"/>
</dbReference>
<feature type="binding site" evidence="10">
    <location>
        <begin position="10"/>
        <end position="17"/>
    </location>
    <ligand>
        <name>ATP</name>
        <dbReference type="ChEBI" id="CHEBI:30616"/>
    </ligand>
</feature>
<dbReference type="PANTHER" id="PTHR11088:SF60">
    <property type="entry name" value="TRNA DIMETHYLALLYLTRANSFERASE"/>
    <property type="match status" value="1"/>
</dbReference>
<protein>
    <recommendedName>
        <fullName evidence="10">tRNA dimethylallyltransferase</fullName>
        <ecNumber evidence="10">2.5.1.75</ecNumber>
    </recommendedName>
    <alternativeName>
        <fullName evidence="10">Dimethylallyl diphosphate:tRNA dimethylallyltransferase</fullName>
        <shortName evidence="10">DMAPP:tRNA dimethylallyltransferase</shortName>
        <shortName evidence="10">DMATase</shortName>
    </alternativeName>
    <alternativeName>
        <fullName evidence="10">Isopentenyl-diphosphate:tRNA isopentenyltransferase</fullName>
        <shortName evidence="10">IPP transferase</shortName>
        <shortName evidence="10">IPPT</shortName>
        <shortName evidence="10">IPTase</shortName>
    </alternativeName>
</protein>
<dbReference type="GO" id="GO:0005524">
    <property type="term" value="F:ATP binding"/>
    <property type="evidence" value="ECO:0007669"/>
    <property type="project" value="UniProtKB-UniRule"/>
</dbReference>
<comment type="subunit">
    <text evidence="10">Monomer.</text>
</comment>
<dbReference type="PANTHER" id="PTHR11088">
    <property type="entry name" value="TRNA DIMETHYLALLYLTRANSFERASE"/>
    <property type="match status" value="1"/>
</dbReference>
<evidence type="ECO:0000256" key="3">
    <source>
        <dbReference type="ARBA" id="ARBA00005842"/>
    </source>
</evidence>
<proteinExistence type="inferred from homology"/>
<comment type="function">
    <text evidence="2 10 12">Catalyzes the transfer of a dimethylallyl group onto the adenine at position 37 in tRNAs that read codons beginning with uridine, leading to the formation of N6-(dimethylallyl)adenosine (i(6)A).</text>
</comment>
<feature type="site" description="Interaction with substrate tRNA" evidence="10">
    <location>
        <position position="157"/>
    </location>
</feature>
<accession>A0A2M8L4G7</accession>
<dbReference type="GO" id="GO:0006400">
    <property type="term" value="P:tRNA modification"/>
    <property type="evidence" value="ECO:0007669"/>
    <property type="project" value="TreeGrafter"/>
</dbReference>
<feature type="region of interest" description="Interaction with substrate tRNA" evidence="10">
    <location>
        <begin position="35"/>
        <end position="38"/>
    </location>
</feature>
<dbReference type="HAMAP" id="MF_00185">
    <property type="entry name" value="IPP_trans"/>
    <property type="match status" value="1"/>
</dbReference>
<dbReference type="AlphaFoldDB" id="A0A2M8L4G7"/>
<evidence type="ECO:0000256" key="5">
    <source>
        <dbReference type="ARBA" id="ARBA00022694"/>
    </source>
</evidence>
<dbReference type="InterPro" id="IPR039657">
    <property type="entry name" value="Dimethylallyltransferase"/>
</dbReference>
<name>A0A2M8L4G7_9BACT</name>
<dbReference type="NCBIfam" id="TIGR00174">
    <property type="entry name" value="miaA"/>
    <property type="match status" value="1"/>
</dbReference>
<dbReference type="InterPro" id="IPR027417">
    <property type="entry name" value="P-loop_NTPase"/>
</dbReference>
<evidence type="ECO:0000256" key="6">
    <source>
        <dbReference type="ARBA" id="ARBA00022741"/>
    </source>
</evidence>
<comment type="similarity">
    <text evidence="3 10 13">Belongs to the IPP transferase family.</text>
</comment>
<evidence type="ECO:0000256" key="11">
    <source>
        <dbReference type="RuleBase" id="RU003783"/>
    </source>
</evidence>
<dbReference type="Pfam" id="PF01715">
    <property type="entry name" value="IPPT"/>
    <property type="match status" value="1"/>
</dbReference>
<dbReference type="GO" id="GO:0052381">
    <property type="term" value="F:tRNA dimethylallyltransferase activity"/>
    <property type="evidence" value="ECO:0007669"/>
    <property type="project" value="UniProtKB-UniRule"/>
</dbReference>
<comment type="caution">
    <text evidence="10">Lacks conserved residue(s) required for the propagation of feature annotation.</text>
</comment>
<dbReference type="Proteomes" id="UP000231474">
    <property type="component" value="Unassembled WGS sequence"/>
</dbReference>
<evidence type="ECO:0000256" key="2">
    <source>
        <dbReference type="ARBA" id="ARBA00003213"/>
    </source>
</evidence>
<evidence type="ECO:0000256" key="8">
    <source>
        <dbReference type="ARBA" id="ARBA00022842"/>
    </source>
</evidence>
<dbReference type="InterPro" id="IPR018022">
    <property type="entry name" value="IPT"/>
</dbReference>
<keyword evidence="4 10" id="KW-0808">Transferase</keyword>
<comment type="catalytic activity">
    <reaction evidence="9 10 11">
        <text>adenosine(37) in tRNA + dimethylallyl diphosphate = N(6)-dimethylallyladenosine(37) in tRNA + diphosphate</text>
        <dbReference type="Rhea" id="RHEA:26482"/>
        <dbReference type="Rhea" id="RHEA-COMP:10162"/>
        <dbReference type="Rhea" id="RHEA-COMP:10375"/>
        <dbReference type="ChEBI" id="CHEBI:33019"/>
        <dbReference type="ChEBI" id="CHEBI:57623"/>
        <dbReference type="ChEBI" id="CHEBI:74411"/>
        <dbReference type="ChEBI" id="CHEBI:74415"/>
        <dbReference type="EC" id="2.5.1.75"/>
    </reaction>
</comment>
<evidence type="ECO:0000256" key="12">
    <source>
        <dbReference type="RuleBase" id="RU003784"/>
    </source>
</evidence>
<evidence type="ECO:0000256" key="1">
    <source>
        <dbReference type="ARBA" id="ARBA00001946"/>
    </source>
</evidence>
<keyword evidence="5 10" id="KW-0819">tRNA processing</keyword>
<dbReference type="EC" id="2.5.1.75" evidence="10"/>
<dbReference type="Gene3D" id="3.40.50.300">
    <property type="entry name" value="P-loop containing nucleotide triphosphate hydrolases"/>
    <property type="match status" value="1"/>
</dbReference>
<evidence type="ECO:0000256" key="10">
    <source>
        <dbReference type="HAMAP-Rule" id="MF_00185"/>
    </source>
</evidence>
<evidence type="ECO:0000313" key="15">
    <source>
        <dbReference type="Proteomes" id="UP000231474"/>
    </source>
</evidence>
<sequence>MENRLLVICGPTATGKTSLAIKMAKKFNGEIISADSRQVYKGMDIATGKELPISSKLQVPSSKFREPNLGYYLFDGIPVWMLDVVTPAQEFSVAQYVNLAWKVISDIWKRKKSRPKVEDPRRKASGLPIIVGGTGFYIKGIIDGIETLGIPPDWKFRRKLQDLSAQKLFEILARIDQEKVASMNVSDRRNPRRLIRAIEVAASNKKLATQKAQKKNREHRENVLFIGLMALYKTLYQRIDKRIDEQVKMGAEKEVKRLLKEGYTWDLPAMSAMGYGVWRSYFENKKSLAEVVQKWKFDEHAYARRQMTWFRKDPRVCWFDITSRRWIPKVELLVRRWYNPNVSE</sequence>
<evidence type="ECO:0000256" key="13">
    <source>
        <dbReference type="RuleBase" id="RU003785"/>
    </source>
</evidence>
<keyword evidence="8 10" id="KW-0460">Magnesium</keyword>
<feature type="site" description="Interaction with substrate tRNA" evidence="10">
    <location>
        <position position="134"/>
    </location>
</feature>
<keyword evidence="7 10" id="KW-0067">ATP-binding</keyword>
<gene>
    <name evidence="10 14" type="primary">miaA</name>
    <name evidence="14" type="ORF">COU95_00570</name>
</gene>
<reference evidence="15" key="1">
    <citation type="submission" date="2017-09" db="EMBL/GenBank/DDBJ databases">
        <title>Depth-based differentiation of microbial function through sediment-hosted aquifers and enrichment of novel symbionts in the deep terrestrial subsurface.</title>
        <authorList>
            <person name="Probst A.J."/>
            <person name="Ladd B."/>
            <person name="Jarett J.K."/>
            <person name="Geller-Mcgrath D.E."/>
            <person name="Sieber C.M.K."/>
            <person name="Emerson J.B."/>
            <person name="Anantharaman K."/>
            <person name="Thomas B.C."/>
            <person name="Malmstrom R."/>
            <person name="Stieglmeier M."/>
            <person name="Klingl A."/>
            <person name="Woyke T."/>
            <person name="Ryan C.M."/>
            <person name="Banfield J.F."/>
        </authorList>
    </citation>
    <scope>NUCLEOTIDE SEQUENCE [LARGE SCALE GENOMIC DNA]</scope>
</reference>
<keyword evidence="6 10" id="KW-0547">Nucleotide-binding</keyword>
<dbReference type="Gene3D" id="1.10.20.140">
    <property type="match status" value="1"/>
</dbReference>